<feature type="non-terminal residue" evidence="1">
    <location>
        <position position="1"/>
    </location>
</feature>
<feature type="non-terminal residue" evidence="1">
    <location>
        <position position="32"/>
    </location>
</feature>
<sequence>IGSLFSVSVNLLIDILLEACANRLQKALNERH</sequence>
<evidence type="ECO:0000313" key="2">
    <source>
        <dbReference type="Proteomes" id="UP000054379"/>
    </source>
</evidence>
<dbReference type="EMBL" id="KK642053">
    <property type="protein sequence ID" value="KFP96597.1"/>
    <property type="molecule type" value="Genomic_DNA"/>
</dbReference>
<dbReference type="Proteomes" id="UP000054379">
    <property type="component" value="Unassembled WGS sequence"/>
</dbReference>
<organism evidence="1 2">
    <name type="scientific">Haliaeetus albicilla</name>
    <name type="common">White-tailed sea-eagle</name>
    <name type="synonym">Falco albicilla</name>
    <dbReference type="NCBI Taxonomy" id="8969"/>
    <lineage>
        <taxon>Eukaryota</taxon>
        <taxon>Metazoa</taxon>
        <taxon>Chordata</taxon>
        <taxon>Craniata</taxon>
        <taxon>Vertebrata</taxon>
        <taxon>Euteleostomi</taxon>
        <taxon>Archelosauria</taxon>
        <taxon>Archosauria</taxon>
        <taxon>Dinosauria</taxon>
        <taxon>Saurischia</taxon>
        <taxon>Theropoda</taxon>
        <taxon>Coelurosauria</taxon>
        <taxon>Aves</taxon>
        <taxon>Neognathae</taxon>
        <taxon>Neoaves</taxon>
        <taxon>Telluraves</taxon>
        <taxon>Accipitrimorphae</taxon>
        <taxon>Accipitriformes</taxon>
        <taxon>Accipitridae</taxon>
        <taxon>Accipitrinae</taxon>
        <taxon>Haliaeetus</taxon>
    </lineage>
</organism>
<dbReference type="AlphaFoldDB" id="A0A091NW26"/>
<reference evidence="1 2" key="1">
    <citation type="submission" date="2014-04" db="EMBL/GenBank/DDBJ databases">
        <title>Genome evolution of avian class.</title>
        <authorList>
            <person name="Zhang G."/>
            <person name="Li C."/>
        </authorList>
    </citation>
    <scope>NUCLEOTIDE SEQUENCE [LARGE SCALE GENOMIC DNA]</scope>
    <source>
        <strain evidence="1">BGI_N329</strain>
    </source>
</reference>
<accession>A0A091NW26</accession>
<evidence type="ECO:0000313" key="1">
    <source>
        <dbReference type="EMBL" id="KFP96597.1"/>
    </source>
</evidence>
<proteinExistence type="predicted"/>
<name>A0A091NW26_HALAL</name>
<protein>
    <submittedName>
        <fullName evidence="1">Uncharacterized protein</fullName>
    </submittedName>
</protein>
<gene>
    <name evidence="1" type="ORF">N329_01528</name>
</gene>